<proteinExistence type="predicted"/>
<sequence>MKKSTKNIMAGSILSAGAAVAVAAYQKKKKGESSRESFEVLEDTDMRNSEKVDQEESVNAAQEAEEAGLTKLDSAYRADWQANGFPQTHQEMEELEKEEQK</sequence>
<accession>A0A0C2VZF0</accession>
<evidence type="ECO:0000256" key="1">
    <source>
        <dbReference type="SAM" id="MobiDB-lite"/>
    </source>
</evidence>
<reference evidence="2 3" key="1">
    <citation type="submission" date="2015-01" db="EMBL/GenBank/DDBJ databases">
        <title>Genome sequencing of Jeotgalibacillus soli.</title>
        <authorList>
            <person name="Goh K.M."/>
            <person name="Chan K.-G."/>
            <person name="Yaakop A.S."/>
            <person name="Ee R."/>
            <person name="Gan H.M."/>
            <person name="Chan C.S."/>
        </authorList>
    </citation>
    <scope>NUCLEOTIDE SEQUENCE [LARGE SCALE GENOMIC DNA]</scope>
    <source>
        <strain evidence="2 3">P9</strain>
    </source>
</reference>
<dbReference type="AlphaFoldDB" id="A0A0C2VZF0"/>
<name>A0A0C2VZF0_9BACL</name>
<dbReference type="OrthoDB" id="2429124at2"/>
<dbReference type="RefSeq" id="WP_041086459.1">
    <property type="nucleotide sequence ID" value="NZ_JXRP01000009.1"/>
</dbReference>
<evidence type="ECO:0000313" key="2">
    <source>
        <dbReference type="EMBL" id="KIL49338.1"/>
    </source>
</evidence>
<feature type="region of interest" description="Disordered" evidence="1">
    <location>
        <begin position="82"/>
        <end position="101"/>
    </location>
</feature>
<protein>
    <submittedName>
        <fullName evidence="2">Uncharacterized protein</fullName>
    </submittedName>
</protein>
<gene>
    <name evidence="2" type="ORF">KP78_08060</name>
</gene>
<dbReference type="Proteomes" id="UP000031938">
    <property type="component" value="Unassembled WGS sequence"/>
</dbReference>
<comment type="caution">
    <text evidence="2">The sequence shown here is derived from an EMBL/GenBank/DDBJ whole genome shotgun (WGS) entry which is preliminary data.</text>
</comment>
<feature type="region of interest" description="Disordered" evidence="1">
    <location>
        <begin position="26"/>
        <end position="66"/>
    </location>
</feature>
<organism evidence="2 3">
    <name type="scientific">Jeotgalibacillus soli</name>
    <dbReference type="NCBI Taxonomy" id="889306"/>
    <lineage>
        <taxon>Bacteria</taxon>
        <taxon>Bacillati</taxon>
        <taxon>Bacillota</taxon>
        <taxon>Bacilli</taxon>
        <taxon>Bacillales</taxon>
        <taxon>Caryophanaceae</taxon>
        <taxon>Jeotgalibacillus</taxon>
    </lineage>
</organism>
<feature type="compositionally biased region" description="Basic and acidic residues" evidence="1">
    <location>
        <begin position="31"/>
        <end position="54"/>
    </location>
</feature>
<dbReference type="PATRIC" id="fig|889306.3.peg.808"/>
<evidence type="ECO:0000313" key="3">
    <source>
        <dbReference type="Proteomes" id="UP000031938"/>
    </source>
</evidence>
<keyword evidence="3" id="KW-1185">Reference proteome</keyword>
<dbReference type="EMBL" id="JXRP01000009">
    <property type="protein sequence ID" value="KIL49338.1"/>
    <property type="molecule type" value="Genomic_DNA"/>
</dbReference>